<dbReference type="PANTHER" id="PTHR21567:SF65">
    <property type="entry name" value="ARM REPEAT SUPERFAMILY PROTEIN"/>
    <property type="match status" value="1"/>
</dbReference>
<dbReference type="InterPro" id="IPR034085">
    <property type="entry name" value="TOG"/>
</dbReference>
<feature type="region of interest" description="Disordered" evidence="1">
    <location>
        <begin position="1"/>
        <end position="53"/>
    </location>
</feature>
<dbReference type="AlphaFoldDB" id="A0AAV2FFU8"/>
<feature type="domain" description="TOG" evidence="2">
    <location>
        <begin position="63"/>
        <end position="291"/>
    </location>
</feature>
<reference evidence="3 4" key="1">
    <citation type="submission" date="2024-04" db="EMBL/GenBank/DDBJ databases">
        <authorList>
            <person name="Fracassetti M."/>
        </authorList>
    </citation>
    <scope>NUCLEOTIDE SEQUENCE [LARGE SCALE GENOMIC DNA]</scope>
</reference>
<evidence type="ECO:0000256" key="1">
    <source>
        <dbReference type="SAM" id="MobiDB-lite"/>
    </source>
</evidence>
<dbReference type="GO" id="GO:0008017">
    <property type="term" value="F:microtubule binding"/>
    <property type="evidence" value="ECO:0007669"/>
    <property type="project" value="TreeGrafter"/>
</dbReference>
<organism evidence="3 4">
    <name type="scientific">Linum trigynum</name>
    <dbReference type="NCBI Taxonomy" id="586398"/>
    <lineage>
        <taxon>Eukaryota</taxon>
        <taxon>Viridiplantae</taxon>
        <taxon>Streptophyta</taxon>
        <taxon>Embryophyta</taxon>
        <taxon>Tracheophyta</taxon>
        <taxon>Spermatophyta</taxon>
        <taxon>Magnoliopsida</taxon>
        <taxon>eudicotyledons</taxon>
        <taxon>Gunneridae</taxon>
        <taxon>Pentapetalae</taxon>
        <taxon>rosids</taxon>
        <taxon>fabids</taxon>
        <taxon>Malpighiales</taxon>
        <taxon>Linaceae</taxon>
        <taxon>Linum</taxon>
    </lineage>
</organism>
<dbReference type="GO" id="GO:0000226">
    <property type="term" value="P:microtubule cytoskeleton organization"/>
    <property type="evidence" value="ECO:0007669"/>
    <property type="project" value="TreeGrafter"/>
</dbReference>
<dbReference type="Gene3D" id="1.25.10.10">
    <property type="entry name" value="Leucine-rich Repeat Variant"/>
    <property type="match status" value="1"/>
</dbReference>
<evidence type="ECO:0000259" key="2">
    <source>
        <dbReference type="SMART" id="SM01349"/>
    </source>
</evidence>
<proteinExistence type="predicted"/>
<dbReference type="PANTHER" id="PTHR21567">
    <property type="entry name" value="CLASP"/>
    <property type="match status" value="1"/>
</dbReference>
<dbReference type="SMART" id="SM01349">
    <property type="entry name" value="TOG"/>
    <property type="match status" value="1"/>
</dbReference>
<dbReference type="EMBL" id="OZ034819">
    <property type="protein sequence ID" value="CAL1397170.1"/>
    <property type="molecule type" value="Genomic_DNA"/>
</dbReference>
<dbReference type="Pfam" id="PF12348">
    <property type="entry name" value="CLASP_N"/>
    <property type="match status" value="1"/>
</dbReference>
<dbReference type="InterPro" id="IPR011989">
    <property type="entry name" value="ARM-like"/>
</dbReference>
<evidence type="ECO:0000313" key="3">
    <source>
        <dbReference type="EMBL" id="CAL1397170.1"/>
    </source>
</evidence>
<accession>A0AAV2FFU8</accession>
<sequence length="319" mass="35195">MALRPIDNALPVPPPERPMKQLKVSAPAAQKQPESKANDENMAPLQQQPPAGEASIDYVPSEQLVAIDDPDSEIQGMVEGLDSKDWMALCASLNKARQFAIFHSELLLPNLEKAMSVVVKAMKNPRSALIKTSIMASSDIFSAYGDKLLDSTTDAFDSLLLQLLLKASQDKKFVCEEADRALGSMVKSITPLPLLQKLKGYGSHHNLRVRAKAAVSISIAVSKMGMEEMKEFGFVPLAEMAIRLLNDKLPEAREAARNIVVSVYEVYTRDEEQKQEIWQSFCESYLAPVHAQSLIKITAGSPKSLLVQEMTAQDFHCLQ</sequence>
<dbReference type="InterPro" id="IPR024395">
    <property type="entry name" value="CLASP_N_dom"/>
</dbReference>
<dbReference type="Proteomes" id="UP001497516">
    <property type="component" value="Chromosome 6"/>
</dbReference>
<dbReference type="InterPro" id="IPR016024">
    <property type="entry name" value="ARM-type_fold"/>
</dbReference>
<gene>
    <name evidence="3" type="ORF">LTRI10_LOCUS37492</name>
</gene>
<name>A0AAV2FFU8_9ROSI</name>
<evidence type="ECO:0000313" key="4">
    <source>
        <dbReference type="Proteomes" id="UP001497516"/>
    </source>
</evidence>
<dbReference type="GO" id="GO:0005881">
    <property type="term" value="C:cytoplasmic microtubule"/>
    <property type="evidence" value="ECO:0007669"/>
    <property type="project" value="TreeGrafter"/>
</dbReference>
<keyword evidence="4" id="KW-1185">Reference proteome</keyword>
<dbReference type="SUPFAM" id="SSF48371">
    <property type="entry name" value="ARM repeat"/>
    <property type="match status" value="1"/>
</dbReference>
<protein>
    <recommendedName>
        <fullName evidence="2">TOG domain-containing protein</fullName>
    </recommendedName>
</protein>